<keyword evidence="2" id="KW-1185">Reference proteome</keyword>
<protein>
    <submittedName>
        <fullName evidence="1">Uncharacterized protein</fullName>
    </submittedName>
</protein>
<reference evidence="1" key="1">
    <citation type="submission" date="2023-05" db="EMBL/GenBank/DDBJ databases">
        <title>Nepenthes gracilis genome sequencing.</title>
        <authorList>
            <person name="Fukushima K."/>
        </authorList>
    </citation>
    <scope>NUCLEOTIDE SEQUENCE</scope>
    <source>
        <strain evidence="1">SING2019-196</strain>
    </source>
</reference>
<gene>
    <name evidence="1" type="ORF">Nepgr_018651</name>
</gene>
<evidence type="ECO:0000313" key="2">
    <source>
        <dbReference type="Proteomes" id="UP001279734"/>
    </source>
</evidence>
<comment type="caution">
    <text evidence="1">The sequence shown here is derived from an EMBL/GenBank/DDBJ whole genome shotgun (WGS) entry which is preliminary data.</text>
</comment>
<dbReference type="Proteomes" id="UP001279734">
    <property type="component" value="Unassembled WGS sequence"/>
</dbReference>
<evidence type="ECO:0000313" key="1">
    <source>
        <dbReference type="EMBL" id="GMH16810.1"/>
    </source>
</evidence>
<organism evidence="1 2">
    <name type="scientific">Nepenthes gracilis</name>
    <name type="common">Slender pitcher plant</name>
    <dbReference type="NCBI Taxonomy" id="150966"/>
    <lineage>
        <taxon>Eukaryota</taxon>
        <taxon>Viridiplantae</taxon>
        <taxon>Streptophyta</taxon>
        <taxon>Embryophyta</taxon>
        <taxon>Tracheophyta</taxon>
        <taxon>Spermatophyta</taxon>
        <taxon>Magnoliopsida</taxon>
        <taxon>eudicotyledons</taxon>
        <taxon>Gunneridae</taxon>
        <taxon>Pentapetalae</taxon>
        <taxon>Caryophyllales</taxon>
        <taxon>Nepenthaceae</taxon>
        <taxon>Nepenthes</taxon>
    </lineage>
</organism>
<name>A0AAD3STP7_NEPGR</name>
<sequence length="83" mass="9005">MAIKSTLLRLGPSNFLHDVAVSILLRSCSAANISDVSDFILSCGHCDVSIRYEFNSSSSTESVGRRSLRVMRFSLSDFNAASS</sequence>
<proteinExistence type="predicted"/>
<dbReference type="EMBL" id="BSYO01000017">
    <property type="protein sequence ID" value="GMH16810.1"/>
    <property type="molecule type" value="Genomic_DNA"/>
</dbReference>
<dbReference type="AlphaFoldDB" id="A0AAD3STP7"/>
<accession>A0AAD3STP7</accession>